<keyword evidence="8" id="KW-1185">Reference proteome</keyword>
<evidence type="ECO:0000256" key="4">
    <source>
        <dbReference type="RuleBase" id="RU000383"/>
    </source>
</evidence>
<dbReference type="SUPFAM" id="SSF47954">
    <property type="entry name" value="Cyclin-like"/>
    <property type="match status" value="2"/>
</dbReference>
<dbReference type="Gene3D" id="1.10.472.10">
    <property type="entry name" value="Cyclin-like"/>
    <property type="match status" value="2"/>
</dbReference>
<dbReference type="Pfam" id="PF02984">
    <property type="entry name" value="Cyclin_C"/>
    <property type="match status" value="1"/>
</dbReference>
<dbReference type="GO" id="GO:0051301">
    <property type="term" value="P:cell division"/>
    <property type="evidence" value="ECO:0007669"/>
    <property type="project" value="UniProtKB-KW"/>
</dbReference>
<dbReference type="InterPro" id="IPR013763">
    <property type="entry name" value="Cyclin-like_dom"/>
</dbReference>
<dbReference type="InterPro" id="IPR004367">
    <property type="entry name" value="Cyclin_C-dom"/>
</dbReference>
<organism evidence="8 9">
    <name type="scientific">Meloidogyne floridensis</name>
    <dbReference type="NCBI Taxonomy" id="298350"/>
    <lineage>
        <taxon>Eukaryota</taxon>
        <taxon>Metazoa</taxon>
        <taxon>Ecdysozoa</taxon>
        <taxon>Nematoda</taxon>
        <taxon>Chromadorea</taxon>
        <taxon>Rhabditida</taxon>
        <taxon>Tylenchina</taxon>
        <taxon>Tylenchomorpha</taxon>
        <taxon>Tylenchoidea</taxon>
        <taxon>Meloidogynidae</taxon>
        <taxon>Meloidogyninae</taxon>
        <taxon>Meloidogyne</taxon>
    </lineage>
</organism>
<dbReference type="WBParaSite" id="scf7180000424473.g13234">
    <property type="protein sequence ID" value="scf7180000424473.g13234"/>
    <property type="gene ID" value="scf7180000424473.g13234"/>
</dbReference>
<feature type="compositionally biased region" description="Basic and acidic residues" evidence="5">
    <location>
        <begin position="37"/>
        <end position="55"/>
    </location>
</feature>
<evidence type="ECO:0000256" key="3">
    <source>
        <dbReference type="ARBA" id="ARBA00023306"/>
    </source>
</evidence>
<keyword evidence="1" id="KW-0132">Cell division</keyword>
<reference evidence="9" key="1">
    <citation type="submission" date="2022-11" db="UniProtKB">
        <authorList>
            <consortium name="WormBaseParasite"/>
        </authorList>
    </citation>
    <scope>IDENTIFICATION</scope>
</reference>
<dbReference type="GO" id="GO:0044772">
    <property type="term" value="P:mitotic cell cycle phase transition"/>
    <property type="evidence" value="ECO:0007669"/>
    <property type="project" value="InterPro"/>
</dbReference>
<evidence type="ECO:0000259" key="6">
    <source>
        <dbReference type="SMART" id="SM00385"/>
    </source>
</evidence>
<dbReference type="Proteomes" id="UP000887560">
    <property type="component" value="Unplaced"/>
</dbReference>
<evidence type="ECO:0000256" key="1">
    <source>
        <dbReference type="ARBA" id="ARBA00022618"/>
    </source>
</evidence>
<feature type="compositionally biased region" description="Basic and acidic residues" evidence="5">
    <location>
        <begin position="1"/>
        <end position="19"/>
    </location>
</feature>
<proteinExistence type="inferred from homology"/>
<protein>
    <submittedName>
        <fullName evidence="9">G2/mitotic-specific cyclin-B3</fullName>
    </submittedName>
</protein>
<name>A0A915P7Z0_9BILA</name>
<dbReference type="InterPro" id="IPR039361">
    <property type="entry name" value="Cyclin"/>
</dbReference>
<accession>A0A915P7Z0</accession>
<evidence type="ECO:0000313" key="9">
    <source>
        <dbReference type="WBParaSite" id="scf7180000424473.g13234"/>
    </source>
</evidence>
<comment type="similarity">
    <text evidence="4">Belongs to the cyclin family.</text>
</comment>
<dbReference type="AlphaFoldDB" id="A0A915P7Z0"/>
<dbReference type="GO" id="GO:0016538">
    <property type="term" value="F:cyclin-dependent protein serine/threonine kinase regulator activity"/>
    <property type="evidence" value="ECO:0007669"/>
    <property type="project" value="InterPro"/>
</dbReference>
<dbReference type="PIRSF" id="PIRSF001771">
    <property type="entry name" value="Cyclin_A_B_D_E"/>
    <property type="match status" value="1"/>
</dbReference>
<evidence type="ECO:0000259" key="7">
    <source>
        <dbReference type="SMART" id="SM01332"/>
    </source>
</evidence>
<dbReference type="SMART" id="SM01332">
    <property type="entry name" value="Cyclin_C"/>
    <property type="match status" value="1"/>
</dbReference>
<keyword evidence="2 4" id="KW-0195">Cyclin</keyword>
<evidence type="ECO:0000256" key="2">
    <source>
        <dbReference type="ARBA" id="ARBA00023127"/>
    </source>
</evidence>
<dbReference type="Pfam" id="PF00134">
    <property type="entry name" value="Cyclin_N"/>
    <property type="match status" value="1"/>
</dbReference>
<feature type="domain" description="Cyclin-like" evidence="6">
    <location>
        <begin position="272"/>
        <end position="352"/>
    </location>
</feature>
<dbReference type="InterPro" id="IPR006671">
    <property type="entry name" value="Cyclin_N"/>
</dbReference>
<dbReference type="SMART" id="SM00385">
    <property type="entry name" value="CYCLIN"/>
    <property type="match status" value="2"/>
</dbReference>
<feature type="domain" description="Cyclin-like" evidence="6">
    <location>
        <begin position="173"/>
        <end position="259"/>
    </location>
</feature>
<keyword evidence="3" id="KW-0131">Cell cycle</keyword>
<evidence type="ECO:0000256" key="5">
    <source>
        <dbReference type="SAM" id="MobiDB-lite"/>
    </source>
</evidence>
<dbReference type="FunFam" id="1.10.472.10:FF:000001">
    <property type="entry name" value="G2/mitotic-specific cyclin"/>
    <property type="match status" value="1"/>
</dbReference>
<dbReference type="InterPro" id="IPR046965">
    <property type="entry name" value="Cyclin_A/B-like"/>
</dbReference>
<evidence type="ECO:0000313" key="8">
    <source>
        <dbReference type="Proteomes" id="UP000887560"/>
    </source>
</evidence>
<dbReference type="PANTHER" id="PTHR10177">
    <property type="entry name" value="CYCLINS"/>
    <property type="match status" value="1"/>
</dbReference>
<dbReference type="InterPro" id="IPR036915">
    <property type="entry name" value="Cyclin-like_sf"/>
</dbReference>
<sequence length="393" mass="44621">MILRNRDLNVQQKDNEQNRKKSTQGVNAATKRQAARIIKDDKETKKNGSKDEPKPKRACTAVASPVIPDITKGLYINSSKKVSDQNLASASNKVEEFEVVVSPRNEQILELAVKSPDPVADFDAESAGDMGSMAEYASDIFLYYKFREKFFHISDYSKRQPNIDMAMRGSLVDWLIGLQETFELNHETLYLAVKLFDLFMDRSPGVVARDDIQLAACTGIFIASKFDERAPPLIEDLVYMSEEVFKPDQLMAMERRMLKVVGFDLGAPLSYRFLRRFARIAKEDMGTLTLARYILETTLMSLSFCRHSESLIAISALLLAKRMKGAANDWFLMVAQKSSGYKLDKIESLMWKLNKMILQRKTFFPQMENDLLRGCKNPAIGDLKGFSNDDVEI</sequence>
<feature type="domain" description="Cyclin C-terminal" evidence="7">
    <location>
        <begin position="268"/>
        <end position="379"/>
    </location>
</feature>
<feature type="region of interest" description="Disordered" evidence="5">
    <location>
        <begin position="1"/>
        <end position="59"/>
    </location>
</feature>